<evidence type="ECO:0000313" key="10">
    <source>
        <dbReference type="EMBL" id="TNL95650.1"/>
    </source>
</evidence>
<dbReference type="InterPro" id="IPR017853">
    <property type="entry name" value="GH"/>
</dbReference>
<dbReference type="PROSITE" id="PS00608">
    <property type="entry name" value="GLYCOSYL_HYDROL_F2_2"/>
    <property type="match status" value="1"/>
</dbReference>
<dbReference type="Pfam" id="PF02837">
    <property type="entry name" value="Glyco_hydro_2_N"/>
    <property type="match status" value="1"/>
</dbReference>
<dbReference type="PRINTS" id="PR00132">
    <property type="entry name" value="GLHYDRLASE2"/>
</dbReference>
<dbReference type="NCBIfam" id="NF007538">
    <property type="entry name" value="PRK10150.1"/>
    <property type="match status" value="1"/>
</dbReference>
<dbReference type="SUPFAM" id="SSF51445">
    <property type="entry name" value="(Trans)glycosidases"/>
    <property type="match status" value="1"/>
</dbReference>
<evidence type="ECO:0000256" key="2">
    <source>
        <dbReference type="ARBA" id="ARBA00012761"/>
    </source>
</evidence>
<feature type="domain" description="Glycosyl hydrolases family 2 sugar binding" evidence="9">
    <location>
        <begin position="14"/>
        <end position="180"/>
    </location>
</feature>
<dbReference type="FunFam" id="3.20.20.80:FF:000080">
    <property type="entry name" value="Beta-glucuronidase UidA"/>
    <property type="match status" value="1"/>
</dbReference>
<feature type="domain" description="Glycoside hydrolase family 2 immunoglobulin-like beta-sandwich" evidence="7">
    <location>
        <begin position="182"/>
        <end position="275"/>
    </location>
</feature>
<accession>A0A5C4U1X1</accession>
<dbReference type="InterPro" id="IPR008979">
    <property type="entry name" value="Galactose-bd-like_sf"/>
</dbReference>
<dbReference type="GO" id="GO:0004566">
    <property type="term" value="F:beta-glucuronidase activity"/>
    <property type="evidence" value="ECO:0007669"/>
    <property type="project" value="UniProtKB-EC"/>
</dbReference>
<evidence type="ECO:0000256" key="6">
    <source>
        <dbReference type="RuleBase" id="RU361154"/>
    </source>
</evidence>
<dbReference type="PANTHER" id="PTHR10066:SF67">
    <property type="entry name" value="BETA-GLUCURONIDASE"/>
    <property type="match status" value="1"/>
</dbReference>
<evidence type="ECO:0000256" key="4">
    <source>
        <dbReference type="ARBA" id="ARBA00022801"/>
    </source>
</evidence>
<dbReference type="Gene3D" id="2.60.120.260">
    <property type="entry name" value="Galactose-binding domain-like"/>
    <property type="match status" value="1"/>
</dbReference>
<dbReference type="InterPro" id="IPR013783">
    <property type="entry name" value="Ig-like_fold"/>
</dbReference>
<dbReference type="InterPro" id="IPR006101">
    <property type="entry name" value="Glyco_hydro_2"/>
</dbReference>
<name>A0A5C4U1X1_9CORY</name>
<evidence type="ECO:0000259" key="7">
    <source>
        <dbReference type="Pfam" id="PF00703"/>
    </source>
</evidence>
<keyword evidence="11" id="KW-1185">Reference proteome</keyword>
<dbReference type="InterPro" id="IPR006104">
    <property type="entry name" value="Glyco_hydro_2_N"/>
</dbReference>
<evidence type="ECO:0000256" key="5">
    <source>
        <dbReference type="ARBA" id="ARBA00023295"/>
    </source>
</evidence>
<dbReference type="InterPro" id="IPR023232">
    <property type="entry name" value="Glyco_hydro_2_AS"/>
</dbReference>
<evidence type="ECO:0000259" key="8">
    <source>
        <dbReference type="Pfam" id="PF02836"/>
    </source>
</evidence>
<gene>
    <name evidence="10" type="primary">uidA</name>
    <name evidence="10" type="ORF">FHE74_09430</name>
</gene>
<reference evidence="10 11" key="1">
    <citation type="submission" date="2019-06" db="EMBL/GenBank/DDBJ databases">
        <authorList>
            <person name="Li J."/>
        </authorList>
    </citation>
    <scope>NUCLEOTIDE SEQUENCE [LARGE SCALE GENOMIC DNA]</scope>
    <source>
        <strain evidence="10 11">LMG 28165</strain>
    </source>
</reference>
<comment type="caution">
    <text evidence="10">The sequence shown here is derived from an EMBL/GenBank/DDBJ whole genome shotgun (WGS) entry which is preliminary data.</text>
</comment>
<dbReference type="Gene3D" id="2.60.40.10">
    <property type="entry name" value="Immunoglobulins"/>
    <property type="match status" value="1"/>
</dbReference>
<evidence type="ECO:0000256" key="3">
    <source>
        <dbReference type="ARBA" id="ARBA00016205"/>
    </source>
</evidence>
<proteinExistence type="inferred from homology"/>
<dbReference type="EC" id="3.2.1.31" evidence="2"/>
<evidence type="ECO:0000256" key="1">
    <source>
        <dbReference type="ARBA" id="ARBA00007401"/>
    </source>
</evidence>
<dbReference type="InterPro" id="IPR006103">
    <property type="entry name" value="Glyco_hydro_2_cat"/>
</dbReference>
<dbReference type="Proteomes" id="UP000312032">
    <property type="component" value="Unassembled WGS sequence"/>
</dbReference>
<dbReference type="SUPFAM" id="SSF49303">
    <property type="entry name" value="beta-Galactosidase/glucuronidase domain"/>
    <property type="match status" value="1"/>
</dbReference>
<dbReference type="GO" id="GO:0030246">
    <property type="term" value="F:carbohydrate binding"/>
    <property type="evidence" value="ECO:0007669"/>
    <property type="project" value="TreeGrafter"/>
</dbReference>
<dbReference type="OrthoDB" id="9762066at2"/>
<organism evidence="10 11">
    <name type="scientific">Corynebacterium tapiri</name>
    <dbReference type="NCBI Taxonomy" id="1448266"/>
    <lineage>
        <taxon>Bacteria</taxon>
        <taxon>Bacillati</taxon>
        <taxon>Actinomycetota</taxon>
        <taxon>Actinomycetes</taxon>
        <taxon>Mycobacteriales</taxon>
        <taxon>Corynebacteriaceae</taxon>
        <taxon>Corynebacterium</taxon>
    </lineage>
</organism>
<dbReference type="Gene3D" id="3.20.20.80">
    <property type="entry name" value="Glycosidases"/>
    <property type="match status" value="1"/>
</dbReference>
<dbReference type="SUPFAM" id="SSF49785">
    <property type="entry name" value="Galactose-binding domain-like"/>
    <property type="match status" value="1"/>
</dbReference>
<dbReference type="InterPro" id="IPR023230">
    <property type="entry name" value="Glyco_hydro_2_CS"/>
</dbReference>
<dbReference type="InterPro" id="IPR036156">
    <property type="entry name" value="Beta-gal/glucu_dom_sf"/>
</dbReference>
<sequence length="608" mass="69137">MLYPQETPTRSRISLDGFWDFKVDWNNDGVEAGWQNASLETTREMAVPASINDVVADERVRNHVGRYFYQRTIQVPSEWDGKQILVRFGSVTHHAIVFANGQEITRFKGGYLPFEADITEHARAGERVQLTVVVDNRLDYTTIPPGKVIEHADGTREQEYLHDFYNYSGIHRSVYLVARPQVHVADITITTDYEGSTGRVEWDVVKQGEAQTTVRILDQRTGEVVASGEGDQGTAEIPNVRLWEPGKGGLYDLEVSLLDASGAVLDVYRQHFGVRTVEVKGAQFLINGKPFYFTGFGMHEDHETLGKAHSDAHLMQDMELLSWIGANSLRTAHYPYSEEWMDYCDRHGIVVIDETPAVGLNLGVAGGILGGTETRATFSEETIGKAAQEQHRLEIERLITRDKNRPSVVLWSIANEPESETPEAREYFLPLVEATRQADPTRPVGFVNVMLAPYDKCQISDLFDVLMLNRYYGWYVNTGDLARAEEGLRAEVRGWVERFPDTPIIFTEFGADTVAGMHSIYNQPFTEDYQVEFLKMYARIFDEFDEIIGEQMWNFADFQTKFGIVRVDGNKKGAFTRDRRPKAAARFLRQRWTELEAASYGRRDPRAE</sequence>
<dbReference type="RefSeq" id="WP_139466259.1">
    <property type="nucleotide sequence ID" value="NZ_VDHJ01000013.1"/>
</dbReference>
<dbReference type="GO" id="GO:0005975">
    <property type="term" value="P:carbohydrate metabolic process"/>
    <property type="evidence" value="ECO:0007669"/>
    <property type="project" value="InterPro"/>
</dbReference>
<dbReference type="GO" id="GO:0019391">
    <property type="term" value="P:glucuronoside catabolic process"/>
    <property type="evidence" value="ECO:0007669"/>
    <property type="project" value="TreeGrafter"/>
</dbReference>
<dbReference type="InterPro" id="IPR006102">
    <property type="entry name" value="Ig-like_GH2"/>
</dbReference>
<keyword evidence="5 6" id="KW-0326">Glycosidase</keyword>
<dbReference type="AlphaFoldDB" id="A0A5C4U1X1"/>
<evidence type="ECO:0000259" key="9">
    <source>
        <dbReference type="Pfam" id="PF02837"/>
    </source>
</evidence>
<comment type="similarity">
    <text evidence="1 6">Belongs to the glycosyl hydrolase 2 family.</text>
</comment>
<protein>
    <recommendedName>
        <fullName evidence="3">Beta-glucuronidase</fullName>
        <ecNumber evidence="2">3.2.1.31</ecNumber>
    </recommendedName>
</protein>
<dbReference type="PROSITE" id="PS00719">
    <property type="entry name" value="GLYCOSYL_HYDROL_F2_1"/>
    <property type="match status" value="1"/>
</dbReference>
<dbReference type="Pfam" id="PF02836">
    <property type="entry name" value="Glyco_hydro_2_C"/>
    <property type="match status" value="1"/>
</dbReference>
<feature type="domain" description="Glycoside hydrolase family 2 catalytic" evidence="8">
    <location>
        <begin position="277"/>
        <end position="595"/>
    </location>
</feature>
<dbReference type="Pfam" id="PF00703">
    <property type="entry name" value="Glyco_hydro_2"/>
    <property type="match status" value="1"/>
</dbReference>
<dbReference type="PANTHER" id="PTHR10066">
    <property type="entry name" value="BETA-GLUCURONIDASE"/>
    <property type="match status" value="1"/>
</dbReference>
<keyword evidence="4 6" id="KW-0378">Hydrolase</keyword>
<dbReference type="EMBL" id="VDHJ01000013">
    <property type="protein sequence ID" value="TNL95650.1"/>
    <property type="molecule type" value="Genomic_DNA"/>
</dbReference>
<evidence type="ECO:0000313" key="11">
    <source>
        <dbReference type="Proteomes" id="UP000312032"/>
    </source>
</evidence>